<comment type="similarity">
    <text evidence="2 7">Belongs to the PhoU family.</text>
</comment>
<dbReference type="EMBL" id="LN483076">
    <property type="protein sequence ID" value="CEA04916.1"/>
    <property type="molecule type" value="Genomic_DNA"/>
</dbReference>
<dbReference type="PIRSF" id="PIRSF003107">
    <property type="entry name" value="PhoU"/>
    <property type="match status" value="1"/>
</dbReference>
<evidence type="ECO:0000256" key="1">
    <source>
        <dbReference type="ARBA" id="ARBA00004496"/>
    </source>
</evidence>
<dbReference type="AlphaFoldDB" id="A0A078MJL5"/>
<dbReference type="InterPro" id="IPR038078">
    <property type="entry name" value="PhoU-like_sf"/>
</dbReference>
<evidence type="ECO:0000256" key="2">
    <source>
        <dbReference type="ARBA" id="ARBA00008107"/>
    </source>
</evidence>
<evidence type="ECO:0000256" key="6">
    <source>
        <dbReference type="ARBA" id="ARBA00022592"/>
    </source>
</evidence>
<accession>A0A078MJL5</accession>
<reference evidence="9" key="1">
    <citation type="submission" date="2014-07" db="EMBL/GenBank/DDBJ databases">
        <authorList>
            <person name="Urmite Genomes Urmite Genomes"/>
        </authorList>
    </citation>
    <scope>NUCLEOTIDE SEQUENCE</scope>
    <source>
        <strain evidence="9">13S34_air</strain>
    </source>
</reference>
<evidence type="ECO:0000256" key="7">
    <source>
        <dbReference type="PIRNR" id="PIRNR003107"/>
    </source>
</evidence>
<keyword evidence="5 7" id="KW-0963">Cytoplasm</keyword>
<comment type="subunit">
    <text evidence="3 7">Homodimer.</text>
</comment>
<dbReference type="PATRIC" id="fig|1461583.4.peg.2126"/>
<dbReference type="InterPro" id="IPR026022">
    <property type="entry name" value="PhoU_dom"/>
</dbReference>
<dbReference type="GO" id="GO:0030643">
    <property type="term" value="P:intracellular phosphate ion homeostasis"/>
    <property type="evidence" value="ECO:0007669"/>
    <property type="project" value="InterPro"/>
</dbReference>
<dbReference type="GO" id="GO:0045936">
    <property type="term" value="P:negative regulation of phosphate metabolic process"/>
    <property type="evidence" value="ECO:0007669"/>
    <property type="project" value="InterPro"/>
</dbReference>
<evidence type="ECO:0000259" key="8">
    <source>
        <dbReference type="Pfam" id="PF01895"/>
    </source>
</evidence>
<dbReference type="PANTHER" id="PTHR42930">
    <property type="entry name" value="PHOSPHATE-SPECIFIC TRANSPORT SYSTEM ACCESSORY PROTEIN PHOU"/>
    <property type="match status" value="1"/>
</dbReference>
<sequence length="220" mass="25001">MMSVRERFDSDIQAVQEQLALLCTMSIATLQRSFQALVEQDLDAALEVIEDDSDINHLEEEINDRVILLIAKQQPVATDLRRLMVITKAASDMERVGDYAVNIAKETIRIGQEPIIFPMVNLEAMCQKAVEMLQGIMRAFMEENTTLAKEIADLDDYVDDLYGATVELLIRAGAEHPDKTKQISHLSFICRYLERSADHATNIAEHLFYLVKGRHYELNS</sequence>
<evidence type="ECO:0000256" key="3">
    <source>
        <dbReference type="ARBA" id="ARBA00011738"/>
    </source>
</evidence>
<feature type="domain" description="PhoU" evidence="8">
    <location>
        <begin position="22"/>
        <end position="106"/>
    </location>
</feature>
<comment type="subcellular location">
    <subcellularLocation>
        <location evidence="1 7">Cytoplasm</location>
    </subcellularLocation>
</comment>
<evidence type="ECO:0000256" key="5">
    <source>
        <dbReference type="ARBA" id="ARBA00022490"/>
    </source>
</evidence>
<dbReference type="FunFam" id="1.20.58.220:FF:000004">
    <property type="entry name" value="Phosphate-specific transport system accessory protein PhoU"/>
    <property type="match status" value="1"/>
</dbReference>
<dbReference type="GO" id="GO:0006817">
    <property type="term" value="P:phosphate ion transport"/>
    <property type="evidence" value="ECO:0007669"/>
    <property type="project" value="UniProtKB-KW"/>
</dbReference>
<dbReference type="GO" id="GO:0005737">
    <property type="term" value="C:cytoplasm"/>
    <property type="evidence" value="ECO:0007669"/>
    <property type="project" value="UniProtKB-SubCell"/>
</dbReference>
<dbReference type="InterPro" id="IPR028366">
    <property type="entry name" value="PhoU"/>
</dbReference>
<dbReference type="NCBIfam" id="TIGR02135">
    <property type="entry name" value="phoU_full"/>
    <property type="match status" value="1"/>
</dbReference>
<evidence type="ECO:0000313" key="9">
    <source>
        <dbReference type="EMBL" id="CEA04916.1"/>
    </source>
</evidence>
<gene>
    <name evidence="9" type="primary">phoU</name>
    <name evidence="9" type="ORF">BN1050_02208</name>
</gene>
<evidence type="ECO:0000256" key="4">
    <source>
        <dbReference type="ARBA" id="ARBA00022448"/>
    </source>
</evidence>
<dbReference type="SUPFAM" id="SSF109755">
    <property type="entry name" value="PhoU-like"/>
    <property type="match status" value="1"/>
</dbReference>
<dbReference type="HOGENOM" id="CLU_078518_3_0_9"/>
<proteinExistence type="inferred from homology"/>
<dbReference type="Pfam" id="PF01895">
    <property type="entry name" value="PhoU"/>
    <property type="match status" value="2"/>
</dbReference>
<dbReference type="PANTHER" id="PTHR42930:SF3">
    <property type="entry name" value="PHOSPHATE-SPECIFIC TRANSPORT SYSTEM ACCESSORY PROTEIN PHOU"/>
    <property type="match status" value="1"/>
</dbReference>
<name>A0A078MJL5_9BACL</name>
<dbReference type="Gene3D" id="1.20.58.220">
    <property type="entry name" value="Phosphate transport system protein phou homolog 2, domain 2"/>
    <property type="match status" value="1"/>
</dbReference>
<keyword evidence="4 7" id="KW-0813">Transport</keyword>
<comment type="function">
    <text evidence="7">Plays a role in the regulation of phosphate uptake.</text>
</comment>
<protein>
    <recommendedName>
        <fullName evidence="7">Phosphate-specific transport system accessory protein PhoU</fullName>
    </recommendedName>
</protein>
<keyword evidence="6 7" id="KW-0592">Phosphate transport</keyword>
<feature type="domain" description="PhoU" evidence="8">
    <location>
        <begin position="123"/>
        <end position="205"/>
    </location>
</feature>
<organism evidence="9">
    <name type="scientific">Metalysinibacillus saudimassiliensis</name>
    <dbReference type="NCBI Taxonomy" id="1461583"/>
    <lineage>
        <taxon>Bacteria</taxon>
        <taxon>Bacillati</taxon>
        <taxon>Bacillota</taxon>
        <taxon>Bacilli</taxon>
        <taxon>Bacillales</taxon>
        <taxon>Caryophanaceae</taxon>
        <taxon>Metalysinibacillus</taxon>
    </lineage>
</organism>